<proteinExistence type="predicted"/>
<gene>
    <name evidence="1" type="ORF">MPAN_008330</name>
</gene>
<evidence type="ECO:0000313" key="2">
    <source>
        <dbReference type="Proteomes" id="UP000620133"/>
    </source>
</evidence>
<name>A0A7U9TIC6_9MOLU</name>
<dbReference type="Proteomes" id="UP000620133">
    <property type="component" value="Chromosome"/>
</dbReference>
<reference evidence="1" key="1">
    <citation type="submission" date="2021-01" db="EMBL/GenBank/DDBJ databases">
        <title>Draft genome sequence of Acholeplasmataceae bacterium strain Mahy22.</title>
        <authorList>
            <person name="Watanabe M."/>
            <person name="Kojima H."/>
            <person name="Fukui M."/>
        </authorList>
    </citation>
    <scope>NUCLEOTIDE SEQUENCE</scope>
    <source>
        <strain evidence="1">Mahy22</strain>
    </source>
</reference>
<accession>A0A7U9TIC6</accession>
<dbReference type="RefSeq" id="WP_176239784.1">
    <property type="nucleotide sequence ID" value="NZ_AP024412.1"/>
</dbReference>
<keyword evidence="2" id="KW-1185">Reference proteome</keyword>
<dbReference type="KEGG" id="manr:MPAN_008330"/>
<evidence type="ECO:0000313" key="1">
    <source>
        <dbReference type="EMBL" id="BCR35940.1"/>
    </source>
</evidence>
<protein>
    <submittedName>
        <fullName evidence="1">Uncharacterized protein</fullName>
    </submittedName>
</protein>
<dbReference type="AlphaFoldDB" id="A0A7U9TIC6"/>
<sequence>MAEFHVHFFKEKSRKIDLEVLIAFFEDIKGFSVEMDNSSVRFLYTHPRLGQKAKFVITPKSQVPDIYRLSPKFLDLNFHLEMNLLTPNYIANELFDLVKKICDRFNFHIYNEMFEDVLPFKMEVVQKVYHMLKQAYIDKNPVILSNYFILRNEKLNAIYRYLDELYDLQKYYQELDTYVPSYHFLKTEEKKLVIGIEFKEHTLTVFPPEIDYIFYRSKEQIKVFLASQVLETLDKLTQDVPGFIKGTKVVPKKNLKKVHKLMKKTKFDLVEHTFEKEVLTHLLDI</sequence>
<organism evidence="1 2">
    <name type="scientific">Mariniplasma anaerobium</name>
    <dbReference type="NCBI Taxonomy" id="2735436"/>
    <lineage>
        <taxon>Bacteria</taxon>
        <taxon>Bacillati</taxon>
        <taxon>Mycoplasmatota</taxon>
        <taxon>Mollicutes</taxon>
        <taxon>Acholeplasmatales</taxon>
        <taxon>Acholeplasmataceae</taxon>
        <taxon>Mariniplasma</taxon>
    </lineage>
</organism>
<dbReference type="EMBL" id="AP024412">
    <property type="protein sequence ID" value="BCR35940.1"/>
    <property type="molecule type" value="Genomic_DNA"/>
</dbReference>